<name>A0ABW4I0R8_9SPHN</name>
<evidence type="ECO:0000256" key="3">
    <source>
        <dbReference type="SAM" id="Coils"/>
    </source>
</evidence>
<dbReference type="RefSeq" id="WP_380886502.1">
    <property type="nucleotide sequence ID" value="NZ_JBHUDY010000001.1"/>
</dbReference>
<dbReference type="Pfam" id="PF00990">
    <property type="entry name" value="GGDEF"/>
    <property type="match status" value="1"/>
</dbReference>
<feature type="coiled-coil region" evidence="3">
    <location>
        <begin position="4"/>
        <end position="38"/>
    </location>
</feature>
<dbReference type="PROSITE" id="PS50887">
    <property type="entry name" value="GGDEF"/>
    <property type="match status" value="1"/>
</dbReference>
<dbReference type="EMBL" id="JBHUDY010000001">
    <property type="protein sequence ID" value="MFD1610640.1"/>
    <property type="molecule type" value="Genomic_DNA"/>
</dbReference>
<evidence type="ECO:0000313" key="7">
    <source>
        <dbReference type="Proteomes" id="UP001597115"/>
    </source>
</evidence>
<dbReference type="InterPro" id="IPR043128">
    <property type="entry name" value="Rev_trsase/Diguanyl_cyclase"/>
</dbReference>
<dbReference type="Proteomes" id="UP001597115">
    <property type="component" value="Unassembled WGS sequence"/>
</dbReference>
<dbReference type="InterPro" id="IPR000160">
    <property type="entry name" value="GGDEF_dom"/>
</dbReference>
<comment type="catalytic activity">
    <reaction evidence="2">
        <text>2 GTP = 3',3'-c-di-GMP + 2 diphosphate</text>
        <dbReference type="Rhea" id="RHEA:24898"/>
        <dbReference type="ChEBI" id="CHEBI:33019"/>
        <dbReference type="ChEBI" id="CHEBI:37565"/>
        <dbReference type="ChEBI" id="CHEBI:58805"/>
        <dbReference type="EC" id="2.7.7.65"/>
    </reaction>
</comment>
<dbReference type="Gene3D" id="3.30.70.270">
    <property type="match status" value="1"/>
</dbReference>
<feature type="domain" description="GGDEF" evidence="5">
    <location>
        <begin position="62"/>
        <end position="183"/>
    </location>
</feature>
<sequence length="183" mass="19714">MQSDIDQSAENEALKARIAELEAKIEKLERLADSDTLTPLPNRRFFFRAVERAIAQRGRHGTPAAVLFIDVDGLKHINDAHGHGVGDQALIHTAWVLREKIRSSDVVARIGGDEYGVLLEYADEAGAHEKASALEAAVAGSPLHGRIALTASIGVTALEPGDTPETALARADSSMYDAKRRRG</sequence>
<dbReference type="SMART" id="SM00267">
    <property type="entry name" value="GGDEF"/>
    <property type="match status" value="1"/>
</dbReference>
<evidence type="ECO:0000256" key="4">
    <source>
        <dbReference type="SAM" id="MobiDB-lite"/>
    </source>
</evidence>
<comment type="caution">
    <text evidence="6">The sequence shown here is derived from an EMBL/GenBank/DDBJ whole genome shotgun (WGS) entry which is preliminary data.</text>
</comment>
<evidence type="ECO:0000256" key="1">
    <source>
        <dbReference type="ARBA" id="ARBA00012528"/>
    </source>
</evidence>
<accession>A0ABW4I0R8</accession>
<proteinExistence type="predicted"/>
<dbReference type="CDD" id="cd01949">
    <property type="entry name" value="GGDEF"/>
    <property type="match status" value="1"/>
</dbReference>
<dbReference type="PANTHER" id="PTHR45138">
    <property type="entry name" value="REGULATORY COMPONENTS OF SENSORY TRANSDUCTION SYSTEM"/>
    <property type="match status" value="1"/>
</dbReference>
<dbReference type="NCBIfam" id="TIGR00254">
    <property type="entry name" value="GGDEF"/>
    <property type="match status" value="1"/>
</dbReference>
<dbReference type="SUPFAM" id="SSF55073">
    <property type="entry name" value="Nucleotide cyclase"/>
    <property type="match status" value="1"/>
</dbReference>
<gene>
    <name evidence="6" type="ORF">ACFSCW_02360</name>
</gene>
<keyword evidence="7" id="KW-1185">Reference proteome</keyword>
<dbReference type="EC" id="2.7.7.65" evidence="1"/>
<evidence type="ECO:0000256" key="2">
    <source>
        <dbReference type="ARBA" id="ARBA00034247"/>
    </source>
</evidence>
<dbReference type="InterPro" id="IPR050469">
    <property type="entry name" value="Diguanylate_Cyclase"/>
</dbReference>
<feature type="region of interest" description="Disordered" evidence="4">
    <location>
        <begin position="162"/>
        <end position="183"/>
    </location>
</feature>
<dbReference type="PANTHER" id="PTHR45138:SF9">
    <property type="entry name" value="DIGUANYLATE CYCLASE DGCM-RELATED"/>
    <property type="match status" value="1"/>
</dbReference>
<protein>
    <recommendedName>
        <fullName evidence="1">diguanylate cyclase</fullName>
        <ecNumber evidence="1">2.7.7.65</ecNumber>
    </recommendedName>
</protein>
<organism evidence="6 7">
    <name type="scientific">Sphingomonas tabacisoli</name>
    <dbReference type="NCBI Taxonomy" id="2249466"/>
    <lineage>
        <taxon>Bacteria</taxon>
        <taxon>Pseudomonadati</taxon>
        <taxon>Pseudomonadota</taxon>
        <taxon>Alphaproteobacteria</taxon>
        <taxon>Sphingomonadales</taxon>
        <taxon>Sphingomonadaceae</taxon>
        <taxon>Sphingomonas</taxon>
    </lineage>
</organism>
<keyword evidence="3" id="KW-0175">Coiled coil</keyword>
<evidence type="ECO:0000259" key="5">
    <source>
        <dbReference type="PROSITE" id="PS50887"/>
    </source>
</evidence>
<evidence type="ECO:0000313" key="6">
    <source>
        <dbReference type="EMBL" id="MFD1610640.1"/>
    </source>
</evidence>
<dbReference type="InterPro" id="IPR029787">
    <property type="entry name" value="Nucleotide_cyclase"/>
</dbReference>
<reference evidence="7" key="1">
    <citation type="journal article" date="2019" name="Int. J. Syst. Evol. Microbiol.">
        <title>The Global Catalogue of Microorganisms (GCM) 10K type strain sequencing project: providing services to taxonomists for standard genome sequencing and annotation.</title>
        <authorList>
            <consortium name="The Broad Institute Genomics Platform"/>
            <consortium name="The Broad Institute Genome Sequencing Center for Infectious Disease"/>
            <person name="Wu L."/>
            <person name="Ma J."/>
        </authorList>
    </citation>
    <scope>NUCLEOTIDE SEQUENCE [LARGE SCALE GENOMIC DNA]</scope>
    <source>
        <strain evidence="7">CGMCC 1.16275</strain>
    </source>
</reference>